<protein>
    <submittedName>
        <fullName evidence="2">Transglutaminase-like superfamily</fullName>
    </submittedName>
</protein>
<accession>A0A2X2JR42</accession>
<feature type="domain" description="Transglutaminase-like" evidence="1">
    <location>
        <begin position="103"/>
        <end position="205"/>
    </location>
</feature>
<evidence type="ECO:0000313" key="3">
    <source>
        <dbReference type="Proteomes" id="UP000251241"/>
    </source>
</evidence>
<name>A0A2X2JR42_SPHMU</name>
<reference evidence="2 3" key="1">
    <citation type="submission" date="2018-06" db="EMBL/GenBank/DDBJ databases">
        <authorList>
            <consortium name="Pathogen Informatics"/>
            <person name="Doyle S."/>
        </authorList>
    </citation>
    <scope>NUCLEOTIDE SEQUENCE [LARGE SCALE GENOMIC DNA]</scope>
    <source>
        <strain evidence="2 3">NCTC11343</strain>
    </source>
</reference>
<dbReference type="EMBL" id="UAUU01000011">
    <property type="protein sequence ID" value="SPZ94431.1"/>
    <property type="molecule type" value="Genomic_DNA"/>
</dbReference>
<dbReference type="Proteomes" id="UP000251241">
    <property type="component" value="Unassembled WGS sequence"/>
</dbReference>
<evidence type="ECO:0000313" key="2">
    <source>
        <dbReference type="EMBL" id="SPZ94431.1"/>
    </source>
</evidence>
<organism evidence="2 3">
    <name type="scientific">Sphingobacterium multivorum</name>
    <dbReference type="NCBI Taxonomy" id="28454"/>
    <lineage>
        <taxon>Bacteria</taxon>
        <taxon>Pseudomonadati</taxon>
        <taxon>Bacteroidota</taxon>
        <taxon>Sphingobacteriia</taxon>
        <taxon>Sphingobacteriales</taxon>
        <taxon>Sphingobacteriaceae</taxon>
        <taxon>Sphingobacterium</taxon>
    </lineage>
</organism>
<sequence length="253" mass="29199">MLVYNHYSIKKKQAVSSFEKAILWGYTDYRNALNDQDLDNIRKESKFVKALVQLKQYDKLTLLQQSGGYVSANSDSLPIFTYEVASDRNLLAVKNFFNLDSIAGNGDEISKIRNIMFFVANSIKYDGSNWALCEFDAIDFYNYHKATGKGINCRHKAMTLNEMYLAMGFKSRYVTCMPKDDKDTDCHVINSVYAETLKKWLWMDPSHGTFVMDDNNNLLSIEEVREHLKNNQSLKLNAETKVSKLWYLDSHVS</sequence>
<proteinExistence type="predicted"/>
<dbReference type="Gene3D" id="3.10.620.30">
    <property type="match status" value="1"/>
</dbReference>
<dbReference type="Pfam" id="PF01841">
    <property type="entry name" value="Transglut_core"/>
    <property type="match status" value="1"/>
</dbReference>
<dbReference type="SUPFAM" id="SSF54001">
    <property type="entry name" value="Cysteine proteinases"/>
    <property type="match status" value="1"/>
</dbReference>
<evidence type="ECO:0000259" key="1">
    <source>
        <dbReference type="Pfam" id="PF01841"/>
    </source>
</evidence>
<dbReference type="InterPro" id="IPR002931">
    <property type="entry name" value="Transglutaminase-like"/>
</dbReference>
<gene>
    <name evidence="2" type="ORF">NCTC11343_05297</name>
</gene>
<dbReference type="InterPro" id="IPR038765">
    <property type="entry name" value="Papain-like_cys_pep_sf"/>
</dbReference>
<dbReference type="AlphaFoldDB" id="A0A2X2JR42"/>